<dbReference type="Gene3D" id="1.10.1240.10">
    <property type="entry name" value="Methionine synthase domain"/>
    <property type="match status" value="1"/>
</dbReference>
<reference evidence="4 5" key="1">
    <citation type="submission" date="2015-10" db="EMBL/GenBank/DDBJ databases">
        <title>Draft genome sequence of Streptomyces corchorusii DSM 40340, type strain for the species Streptomyces corchorusii.</title>
        <authorList>
            <person name="Ruckert C."/>
            <person name="Winkler A."/>
            <person name="Kalinowski J."/>
            <person name="Kampfer P."/>
            <person name="Glaeser S."/>
        </authorList>
    </citation>
    <scope>NUCLEOTIDE SEQUENCE [LARGE SCALE GENOMIC DNA]</scope>
    <source>
        <strain evidence="4 5">DSM 40340</strain>
    </source>
</reference>
<dbReference type="InterPro" id="IPR036724">
    <property type="entry name" value="Cobalamin-bd_sf"/>
</dbReference>
<dbReference type="SUPFAM" id="SSF52242">
    <property type="entry name" value="Cobalamin (vitamin B12)-binding domain"/>
    <property type="match status" value="1"/>
</dbReference>
<dbReference type="InterPro" id="IPR006158">
    <property type="entry name" value="Cobalamin-bd"/>
</dbReference>
<proteinExistence type="predicted"/>
<protein>
    <submittedName>
        <fullName evidence="4">Cobalamin-binding protein</fullName>
    </submittedName>
</protein>
<dbReference type="GO" id="GO:0008705">
    <property type="term" value="F:methionine synthase activity"/>
    <property type="evidence" value="ECO:0007669"/>
    <property type="project" value="TreeGrafter"/>
</dbReference>
<evidence type="ECO:0000313" key="5">
    <source>
        <dbReference type="Proteomes" id="UP000053398"/>
    </source>
</evidence>
<dbReference type="Proteomes" id="UP000053398">
    <property type="component" value="Unassembled WGS sequence"/>
</dbReference>
<name>A0A101QKA7_STRCK</name>
<dbReference type="GO" id="GO:0031419">
    <property type="term" value="F:cobalamin binding"/>
    <property type="evidence" value="ECO:0007669"/>
    <property type="project" value="InterPro"/>
</dbReference>
<dbReference type="Pfam" id="PF02310">
    <property type="entry name" value="B12-binding"/>
    <property type="match status" value="1"/>
</dbReference>
<dbReference type="GO" id="GO:0005829">
    <property type="term" value="C:cytosol"/>
    <property type="evidence" value="ECO:0007669"/>
    <property type="project" value="TreeGrafter"/>
</dbReference>
<evidence type="ECO:0000256" key="2">
    <source>
        <dbReference type="ARBA" id="ARBA00023285"/>
    </source>
</evidence>
<dbReference type="CDD" id="cd02065">
    <property type="entry name" value="B12-binding_like"/>
    <property type="match status" value="1"/>
</dbReference>
<accession>A0A101QKA7</accession>
<keyword evidence="5" id="KW-1185">Reference proteome</keyword>
<sequence length="361" mass="38833">MTAPPATTHALVDALWQAVVHGDEHTAVDVVRSARAEGVGEETLLLDVIAAVQERVGREWAADRLTVAQEHAATALNERVISGLAHDRQRESGAGGTPRGRVTVSCVDGEWHALPARLVAEVLRLRGWRVDYLGAQTPTHHLVSHLHSTGAEAVLLSGSLPTRLPTAHAAVTACQAIGVPVMAGGRAFGPDGRYAHALGADRWAPDARAAAAVLAKGLPAPDPAAARQMVDDLPHLADQEYTFVARSRALLVRQTMTALEDLFPPLRAYSDEQRERTAEDLSHIVEFLATALYVDDPALFTTFLDWTARVLEARGVPARSMVAALGALEHQLRDFPRSLHLLRRGTAALTDRPLSTADTCR</sequence>
<dbReference type="InterPro" id="IPR050554">
    <property type="entry name" value="Met_Synthase/Corrinoid"/>
</dbReference>
<dbReference type="Pfam" id="PF02607">
    <property type="entry name" value="B12-binding_2"/>
    <property type="match status" value="1"/>
</dbReference>
<dbReference type="GO" id="GO:0050667">
    <property type="term" value="P:homocysteine metabolic process"/>
    <property type="evidence" value="ECO:0007669"/>
    <property type="project" value="TreeGrafter"/>
</dbReference>
<dbReference type="AlphaFoldDB" id="A0A101QKA7"/>
<keyword evidence="1" id="KW-0479">Metal-binding</keyword>
<dbReference type="InterPro" id="IPR003759">
    <property type="entry name" value="Cbl-bd_cap"/>
</dbReference>
<dbReference type="PROSITE" id="PS51332">
    <property type="entry name" value="B12_BINDING"/>
    <property type="match status" value="1"/>
</dbReference>
<dbReference type="GO" id="GO:0046653">
    <property type="term" value="P:tetrahydrofolate metabolic process"/>
    <property type="evidence" value="ECO:0007669"/>
    <property type="project" value="TreeGrafter"/>
</dbReference>
<dbReference type="PANTHER" id="PTHR45833">
    <property type="entry name" value="METHIONINE SYNTHASE"/>
    <property type="match status" value="1"/>
</dbReference>
<dbReference type="InterPro" id="IPR036594">
    <property type="entry name" value="Meth_synthase_dom"/>
</dbReference>
<gene>
    <name evidence="4" type="ORF">AQJ11_07795</name>
</gene>
<feature type="domain" description="B12-binding" evidence="3">
    <location>
        <begin position="99"/>
        <end position="225"/>
    </location>
</feature>
<dbReference type="RefSeq" id="WP_059262371.1">
    <property type="nucleotide sequence ID" value="NZ_KQ948353.1"/>
</dbReference>
<evidence type="ECO:0000259" key="3">
    <source>
        <dbReference type="PROSITE" id="PS51332"/>
    </source>
</evidence>
<dbReference type="GO" id="GO:0046872">
    <property type="term" value="F:metal ion binding"/>
    <property type="evidence" value="ECO:0007669"/>
    <property type="project" value="UniProtKB-KW"/>
</dbReference>
<dbReference type="PANTHER" id="PTHR45833:SF1">
    <property type="entry name" value="METHIONINE SYNTHASE"/>
    <property type="match status" value="1"/>
</dbReference>
<dbReference type="Gene3D" id="3.40.50.280">
    <property type="entry name" value="Cobalamin-binding domain"/>
    <property type="match status" value="1"/>
</dbReference>
<organism evidence="4 5">
    <name type="scientific">Streptomyces corchorusii</name>
    <name type="common">Streptomyces chibaensis</name>
    <dbReference type="NCBI Taxonomy" id="1903"/>
    <lineage>
        <taxon>Bacteria</taxon>
        <taxon>Bacillati</taxon>
        <taxon>Actinomycetota</taxon>
        <taxon>Actinomycetes</taxon>
        <taxon>Kitasatosporales</taxon>
        <taxon>Streptomycetaceae</taxon>
        <taxon>Streptomyces</taxon>
    </lineage>
</organism>
<evidence type="ECO:0000313" key="4">
    <source>
        <dbReference type="EMBL" id="KUN31380.1"/>
    </source>
</evidence>
<comment type="caution">
    <text evidence="4">The sequence shown here is derived from an EMBL/GenBank/DDBJ whole genome shotgun (WGS) entry which is preliminary data.</text>
</comment>
<keyword evidence="2" id="KW-0170">Cobalt</keyword>
<dbReference type="EMBL" id="LMWP01000006">
    <property type="protein sequence ID" value="KUN31380.1"/>
    <property type="molecule type" value="Genomic_DNA"/>
</dbReference>
<evidence type="ECO:0000256" key="1">
    <source>
        <dbReference type="ARBA" id="ARBA00022723"/>
    </source>
</evidence>